<dbReference type="Proteomes" id="UP000525078">
    <property type="component" value="Unassembled WGS sequence"/>
</dbReference>
<name>A0A7J6E0J5_CANSA</name>
<sequence>MTSKTSGGSTHSSGDNQTQNPQNQNDLPINTQSSHTPPTLPPSSSLGWLYASLFDIILGQIVGFSTAAQIWVSLEQTYTTASFAQKLEVQTTLQNLKKEGMSTLAYLQKLKSLYNVLASIGGPVSLQDHHIYLFNGIGSKYNAFVSPIQA</sequence>
<protein>
    <submittedName>
        <fullName evidence="2">Uncharacterized protein</fullName>
    </submittedName>
</protein>
<dbReference type="PANTHER" id="PTHR47481">
    <property type="match status" value="1"/>
</dbReference>
<evidence type="ECO:0000256" key="1">
    <source>
        <dbReference type="SAM" id="MobiDB-lite"/>
    </source>
</evidence>
<reference evidence="2 3" key="1">
    <citation type="journal article" date="2020" name="bioRxiv">
        <title>Sequence and annotation of 42 cannabis genomes reveals extensive copy number variation in cannabinoid synthesis and pathogen resistance genes.</title>
        <authorList>
            <person name="Mckernan K.J."/>
            <person name="Helbert Y."/>
            <person name="Kane L.T."/>
            <person name="Ebling H."/>
            <person name="Zhang L."/>
            <person name="Liu B."/>
            <person name="Eaton Z."/>
            <person name="Mclaughlin S."/>
            <person name="Kingan S."/>
            <person name="Baybayan P."/>
            <person name="Concepcion G."/>
            <person name="Jordan M."/>
            <person name="Riva A."/>
            <person name="Barbazuk W."/>
            <person name="Harkins T."/>
        </authorList>
    </citation>
    <scope>NUCLEOTIDE SEQUENCE [LARGE SCALE GENOMIC DNA]</scope>
    <source>
        <strain evidence="3">cv. Jamaican Lion 4</strain>
        <tissue evidence="2">Leaf</tissue>
    </source>
</reference>
<proteinExistence type="predicted"/>
<feature type="region of interest" description="Disordered" evidence="1">
    <location>
        <begin position="1"/>
        <end position="40"/>
    </location>
</feature>
<comment type="caution">
    <text evidence="2">The sequence shown here is derived from an EMBL/GenBank/DDBJ whole genome shotgun (WGS) entry which is preliminary data.</text>
</comment>
<evidence type="ECO:0000313" key="2">
    <source>
        <dbReference type="EMBL" id="KAF4351370.1"/>
    </source>
</evidence>
<gene>
    <name evidence="2" type="ORF">F8388_022745</name>
</gene>
<dbReference type="PANTHER" id="PTHR47481:SF31">
    <property type="entry name" value="OS01G0873500 PROTEIN"/>
    <property type="match status" value="1"/>
</dbReference>
<evidence type="ECO:0000313" key="3">
    <source>
        <dbReference type="Proteomes" id="UP000525078"/>
    </source>
</evidence>
<dbReference type="Pfam" id="PF14223">
    <property type="entry name" value="Retrotran_gag_2"/>
    <property type="match status" value="1"/>
</dbReference>
<dbReference type="AlphaFoldDB" id="A0A7J6E0J5"/>
<feature type="compositionally biased region" description="Low complexity" evidence="1">
    <location>
        <begin position="1"/>
        <end position="25"/>
    </location>
</feature>
<accession>A0A7J6E0J5</accession>
<organism evidence="2 3">
    <name type="scientific">Cannabis sativa</name>
    <name type="common">Hemp</name>
    <name type="synonym">Marijuana</name>
    <dbReference type="NCBI Taxonomy" id="3483"/>
    <lineage>
        <taxon>Eukaryota</taxon>
        <taxon>Viridiplantae</taxon>
        <taxon>Streptophyta</taxon>
        <taxon>Embryophyta</taxon>
        <taxon>Tracheophyta</taxon>
        <taxon>Spermatophyta</taxon>
        <taxon>Magnoliopsida</taxon>
        <taxon>eudicotyledons</taxon>
        <taxon>Gunneridae</taxon>
        <taxon>Pentapetalae</taxon>
        <taxon>rosids</taxon>
        <taxon>fabids</taxon>
        <taxon>Rosales</taxon>
        <taxon>Cannabaceae</taxon>
        <taxon>Cannabis</taxon>
    </lineage>
</organism>
<dbReference type="EMBL" id="JAATIP010000338">
    <property type="protein sequence ID" value="KAF4351370.1"/>
    <property type="molecule type" value="Genomic_DNA"/>
</dbReference>